<dbReference type="AlphaFoldDB" id="A0A532V7S3"/>
<dbReference type="Pfam" id="PF00146">
    <property type="entry name" value="NADHdh"/>
    <property type="match status" value="1"/>
</dbReference>
<comment type="caution">
    <text evidence="6">The sequence shown here is derived from an EMBL/GenBank/DDBJ whole genome shotgun (WGS) entry which is preliminary data.</text>
</comment>
<dbReference type="InterPro" id="IPR018086">
    <property type="entry name" value="NADH_UbQ_OxRdtase_su1_CS"/>
</dbReference>
<feature type="transmembrane region" description="Helical" evidence="5">
    <location>
        <begin position="179"/>
        <end position="197"/>
    </location>
</feature>
<evidence type="ECO:0000256" key="3">
    <source>
        <dbReference type="ARBA" id="ARBA00022989"/>
    </source>
</evidence>
<proteinExistence type="predicted"/>
<gene>
    <name evidence="6" type="ORF">CEE36_04250</name>
</gene>
<dbReference type="InterPro" id="IPR001694">
    <property type="entry name" value="NADH_UbQ_OxRdtase_su1/FPO"/>
</dbReference>
<evidence type="ECO:0000313" key="6">
    <source>
        <dbReference type="EMBL" id="TKJ43251.1"/>
    </source>
</evidence>
<sequence>MNMSVGWVFFYLLVFPGFFFTSVVGLLYTWIDRKVTARIQFRVGPPLLQPFYDFFKLLGKDTFVPEGAPRSIFLGAPLVGLASVSVISTVLLVSNMFPQQAFAGDLIVVLYLFVFVPIILIIGASASSNPISALGASREMSLYLAYELPLLFALATIIVKSGGLLKIGDLLQWQWANHPFLYSASGAIAFVSAFLCMQAKLGFVPFDIAEAEQEIMGGTILEYSGPALAVLKLTKAMLYFTASIFLTVFFWGGFRSPRHGWYHILGWLKPVAIIVLIILIKNTNPRLRIDQALRFFWSIVLTLSIVGFILAAVGL</sequence>
<evidence type="ECO:0008006" key="8">
    <source>
        <dbReference type="Google" id="ProtNLM"/>
    </source>
</evidence>
<dbReference type="EMBL" id="NJBO01000005">
    <property type="protein sequence ID" value="TKJ43251.1"/>
    <property type="molecule type" value="Genomic_DNA"/>
</dbReference>
<organism evidence="6 7">
    <name type="scientific">candidate division TA06 bacterium B3_TA06</name>
    <dbReference type="NCBI Taxonomy" id="2012487"/>
    <lineage>
        <taxon>Bacteria</taxon>
        <taxon>Bacteria division TA06</taxon>
    </lineage>
</organism>
<accession>A0A532V7S3</accession>
<keyword evidence="3 5" id="KW-1133">Transmembrane helix</keyword>
<evidence type="ECO:0000313" key="7">
    <source>
        <dbReference type="Proteomes" id="UP000317778"/>
    </source>
</evidence>
<reference evidence="6 7" key="1">
    <citation type="submission" date="2017-06" db="EMBL/GenBank/DDBJ databases">
        <title>Novel microbial phyla capable of carbon fixation and sulfur reduction in deep-sea sediments.</title>
        <authorList>
            <person name="Huang J."/>
            <person name="Baker B."/>
            <person name="Wang Y."/>
        </authorList>
    </citation>
    <scope>NUCLEOTIDE SEQUENCE [LARGE SCALE GENOMIC DNA]</scope>
    <source>
        <strain evidence="6">B3_TA06</strain>
    </source>
</reference>
<evidence type="ECO:0000256" key="2">
    <source>
        <dbReference type="ARBA" id="ARBA00022692"/>
    </source>
</evidence>
<keyword evidence="2 5" id="KW-0812">Transmembrane</keyword>
<feature type="transmembrane region" description="Helical" evidence="5">
    <location>
        <begin position="260"/>
        <end position="280"/>
    </location>
</feature>
<feature type="transmembrane region" description="Helical" evidence="5">
    <location>
        <begin position="106"/>
        <end position="128"/>
    </location>
</feature>
<dbReference type="PANTHER" id="PTHR43359">
    <property type="entry name" value="FORMATE HYDROGENLYASE SUBUNIT 4"/>
    <property type="match status" value="1"/>
</dbReference>
<evidence type="ECO:0000256" key="1">
    <source>
        <dbReference type="ARBA" id="ARBA00004141"/>
    </source>
</evidence>
<protein>
    <recommendedName>
        <fullName evidence="8">NADH-quinone oxidoreductase subunit H</fullName>
    </recommendedName>
</protein>
<dbReference type="PANTHER" id="PTHR43359:SF1">
    <property type="entry name" value="FORMATE HYDROGENLYASE SUBUNIT 4-RELATED"/>
    <property type="match status" value="1"/>
</dbReference>
<comment type="subcellular location">
    <subcellularLocation>
        <location evidence="1">Membrane</location>
        <topology evidence="1">Multi-pass membrane protein</topology>
    </subcellularLocation>
</comment>
<name>A0A532V7S3_UNCT6</name>
<feature type="transmembrane region" description="Helical" evidence="5">
    <location>
        <begin position="236"/>
        <end position="254"/>
    </location>
</feature>
<dbReference type="PROSITE" id="PS00668">
    <property type="entry name" value="COMPLEX1_ND1_2"/>
    <property type="match status" value="1"/>
</dbReference>
<feature type="transmembrane region" description="Helical" evidence="5">
    <location>
        <begin position="6"/>
        <end position="31"/>
    </location>
</feature>
<feature type="transmembrane region" description="Helical" evidence="5">
    <location>
        <begin position="72"/>
        <end position="94"/>
    </location>
</feature>
<feature type="transmembrane region" description="Helical" evidence="5">
    <location>
        <begin position="140"/>
        <end position="159"/>
    </location>
</feature>
<dbReference type="InterPro" id="IPR052561">
    <property type="entry name" value="ComplexI_Subunit1"/>
</dbReference>
<feature type="transmembrane region" description="Helical" evidence="5">
    <location>
        <begin position="292"/>
        <end position="313"/>
    </location>
</feature>
<evidence type="ECO:0000256" key="4">
    <source>
        <dbReference type="ARBA" id="ARBA00023136"/>
    </source>
</evidence>
<keyword evidence="4 5" id="KW-0472">Membrane</keyword>
<dbReference type="GO" id="GO:0005886">
    <property type="term" value="C:plasma membrane"/>
    <property type="evidence" value="ECO:0007669"/>
    <property type="project" value="TreeGrafter"/>
</dbReference>
<dbReference type="Proteomes" id="UP000317778">
    <property type="component" value="Unassembled WGS sequence"/>
</dbReference>
<evidence type="ECO:0000256" key="5">
    <source>
        <dbReference type="SAM" id="Phobius"/>
    </source>
</evidence>